<evidence type="ECO:0000313" key="4">
    <source>
        <dbReference type="EMBL" id="MCP8969351.1"/>
    </source>
</evidence>
<keyword evidence="2" id="KW-0012">Acyltransferase</keyword>
<dbReference type="InterPro" id="IPR016181">
    <property type="entry name" value="Acyl_CoA_acyltransferase"/>
</dbReference>
<proteinExistence type="predicted"/>
<dbReference type="Gene3D" id="3.40.630.30">
    <property type="match status" value="1"/>
</dbReference>
<comment type="caution">
    <text evidence="4">The sequence shown here is derived from an EMBL/GenBank/DDBJ whole genome shotgun (WGS) entry which is preliminary data.</text>
</comment>
<feature type="domain" description="N-acetyltransferase" evidence="3">
    <location>
        <begin position="3"/>
        <end position="161"/>
    </location>
</feature>
<dbReference type="Pfam" id="PF00583">
    <property type="entry name" value="Acetyltransf_1"/>
    <property type="match status" value="1"/>
</dbReference>
<dbReference type="Proteomes" id="UP001156102">
    <property type="component" value="Unassembled WGS sequence"/>
</dbReference>
<keyword evidence="1" id="KW-0808">Transferase</keyword>
<sequence length="163" mass="18639">MCDKIRNAVDTDIAQVQYVAKASWHDTYEGIIPMEIQEAFLRYAYSDDIMKQRMQTSCLLVAERGEHIVGFINLSSPDEQKQVELFALYLLPGQQRKGIGKALLLAAIQRMDASSLYVNVETDNLKGRSFYEKQGFKVVDVFDDDFDGHILKTTRMVLRLPVE</sequence>
<dbReference type="InterPro" id="IPR050832">
    <property type="entry name" value="Bact_Acetyltransf"/>
</dbReference>
<dbReference type="EMBL" id="JANCLT010000006">
    <property type="protein sequence ID" value="MCP8969351.1"/>
    <property type="molecule type" value="Genomic_DNA"/>
</dbReference>
<dbReference type="CDD" id="cd04301">
    <property type="entry name" value="NAT_SF"/>
    <property type="match status" value="1"/>
</dbReference>
<evidence type="ECO:0000259" key="3">
    <source>
        <dbReference type="PROSITE" id="PS51186"/>
    </source>
</evidence>
<keyword evidence="5" id="KW-1185">Reference proteome</keyword>
<dbReference type="GO" id="GO:0016747">
    <property type="term" value="F:acyltransferase activity, transferring groups other than amino-acyl groups"/>
    <property type="evidence" value="ECO:0007669"/>
    <property type="project" value="InterPro"/>
</dbReference>
<name>A0AA41X5K9_9BACI</name>
<organism evidence="4 5">
    <name type="scientific">Ectobacillus ponti</name>
    <dbReference type="NCBI Taxonomy" id="2961894"/>
    <lineage>
        <taxon>Bacteria</taxon>
        <taxon>Bacillati</taxon>
        <taxon>Bacillota</taxon>
        <taxon>Bacilli</taxon>
        <taxon>Bacillales</taxon>
        <taxon>Bacillaceae</taxon>
        <taxon>Ectobacillus</taxon>
    </lineage>
</organism>
<evidence type="ECO:0000256" key="1">
    <source>
        <dbReference type="ARBA" id="ARBA00022679"/>
    </source>
</evidence>
<dbReference type="InterPro" id="IPR000182">
    <property type="entry name" value="GNAT_dom"/>
</dbReference>
<dbReference type="PROSITE" id="PS51186">
    <property type="entry name" value="GNAT"/>
    <property type="match status" value="1"/>
</dbReference>
<reference evidence="4" key="1">
    <citation type="submission" date="2022-07" db="EMBL/GenBank/DDBJ databases">
        <authorList>
            <person name="Li W.-J."/>
            <person name="Deng Q.-Q."/>
        </authorList>
    </citation>
    <scope>NUCLEOTIDE SEQUENCE</scope>
    <source>
        <strain evidence="4">SYSU M60031</strain>
    </source>
</reference>
<dbReference type="PANTHER" id="PTHR43877">
    <property type="entry name" value="AMINOALKYLPHOSPHONATE N-ACETYLTRANSFERASE-RELATED-RELATED"/>
    <property type="match status" value="1"/>
</dbReference>
<evidence type="ECO:0000313" key="5">
    <source>
        <dbReference type="Proteomes" id="UP001156102"/>
    </source>
</evidence>
<accession>A0AA41X5K9</accession>
<evidence type="ECO:0000256" key="2">
    <source>
        <dbReference type="ARBA" id="ARBA00023315"/>
    </source>
</evidence>
<gene>
    <name evidence="4" type="ORF">NK662_12525</name>
</gene>
<dbReference type="RefSeq" id="WP_254759275.1">
    <property type="nucleotide sequence ID" value="NZ_JANCLT010000006.1"/>
</dbReference>
<protein>
    <submittedName>
        <fullName evidence="4">GNAT family N-acetyltransferase</fullName>
    </submittedName>
</protein>
<dbReference type="AlphaFoldDB" id="A0AA41X5K9"/>
<dbReference type="SUPFAM" id="SSF55729">
    <property type="entry name" value="Acyl-CoA N-acyltransferases (Nat)"/>
    <property type="match status" value="1"/>
</dbReference>